<proteinExistence type="predicted"/>
<name>A0ABN3D2J0_9ACTN</name>
<dbReference type="EMBL" id="BAAAQX010000055">
    <property type="protein sequence ID" value="GAA2215848.1"/>
    <property type="molecule type" value="Genomic_DNA"/>
</dbReference>
<dbReference type="InterPro" id="IPR036259">
    <property type="entry name" value="MFS_trans_sf"/>
</dbReference>
<dbReference type="SUPFAM" id="SSF103473">
    <property type="entry name" value="MFS general substrate transporter"/>
    <property type="match status" value="1"/>
</dbReference>
<keyword evidence="1" id="KW-0812">Transmembrane</keyword>
<keyword evidence="1" id="KW-1133">Transmembrane helix</keyword>
<protein>
    <recommendedName>
        <fullName evidence="4">MFS transporter</fullName>
    </recommendedName>
</protein>
<organism evidence="2 3">
    <name type="scientific">Nonomuraea monospora</name>
    <dbReference type="NCBI Taxonomy" id="568818"/>
    <lineage>
        <taxon>Bacteria</taxon>
        <taxon>Bacillati</taxon>
        <taxon>Actinomycetota</taxon>
        <taxon>Actinomycetes</taxon>
        <taxon>Streptosporangiales</taxon>
        <taxon>Streptosporangiaceae</taxon>
        <taxon>Nonomuraea</taxon>
    </lineage>
</organism>
<evidence type="ECO:0000256" key="1">
    <source>
        <dbReference type="SAM" id="Phobius"/>
    </source>
</evidence>
<comment type="caution">
    <text evidence="2">The sequence shown here is derived from an EMBL/GenBank/DDBJ whole genome shotgun (WGS) entry which is preliminary data.</text>
</comment>
<reference evidence="2 3" key="1">
    <citation type="journal article" date="2019" name="Int. J. Syst. Evol. Microbiol.">
        <title>The Global Catalogue of Microorganisms (GCM) 10K type strain sequencing project: providing services to taxonomists for standard genome sequencing and annotation.</title>
        <authorList>
            <consortium name="The Broad Institute Genomics Platform"/>
            <consortium name="The Broad Institute Genome Sequencing Center for Infectious Disease"/>
            <person name="Wu L."/>
            <person name="Ma J."/>
        </authorList>
    </citation>
    <scope>NUCLEOTIDE SEQUENCE [LARGE SCALE GENOMIC DNA]</scope>
    <source>
        <strain evidence="2 3">JCM 16114</strain>
    </source>
</reference>
<keyword evidence="3" id="KW-1185">Reference proteome</keyword>
<evidence type="ECO:0000313" key="3">
    <source>
        <dbReference type="Proteomes" id="UP001499843"/>
    </source>
</evidence>
<accession>A0ABN3D2J0</accession>
<evidence type="ECO:0008006" key="4">
    <source>
        <dbReference type="Google" id="ProtNLM"/>
    </source>
</evidence>
<evidence type="ECO:0000313" key="2">
    <source>
        <dbReference type="EMBL" id="GAA2215848.1"/>
    </source>
</evidence>
<dbReference type="Proteomes" id="UP001499843">
    <property type="component" value="Unassembled WGS sequence"/>
</dbReference>
<feature type="transmembrane region" description="Helical" evidence="1">
    <location>
        <begin position="7"/>
        <end position="28"/>
    </location>
</feature>
<keyword evidence="1" id="KW-0472">Membrane</keyword>
<gene>
    <name evidence="2" type="ORF">GCM10009850_113160</name>
</gene>
<feature type="transmembrane region" description="Helical" evidence="1">
    <location>
        <begin position="34"/>
        <end position="52"/>
    </location>
</feature>
<sequence>MPRWLRPASLAGLGAILSVIVGGLVNVLTDSWSWQIFALTAALLAVVAAIAFRTEGKRSRERAAGSGPTQLAVGRGARIASSPVKTTGADVEQVAGNRGQIVNSGITAAENTTVRQRASNGGLIEDSPITAL</sequence>